<reference evidence="2 3" key="1">
    <citation type="submission" date="2024-02" db="EMBL/GenBank/DDBJ databases">
        <title>Chromosome-scale genome assembly of the rough periwinkle Littorina saxatilis.</title>
        <authorList>
            <person name="De Jode A."/>
            <person name="Faria R."/>
            <person name="Formenti G."/>
            <person name="Sims Y."/>
            <person name="Smith T.P."/>
            <person name="Tracey A."/>
            <person name="Wood J.M.D."/>
            <person name="Zagrodzka Z.B."/>
            <person name="Johannesson K."/>
            <person name="Butlin R.K."/>
            <person name="Leder E.H."/>
        </authorList>
    </citation>
    <scope>NUCLEOTIDE SEQUENCE [LARGE SCALE GENOMIC DNA]</scope>
    <source>
        <strain evidence="2">Snail1</strain>
        <tissue evidence="2">Muscle</tissue>
    </source>
</reference>
<feature type="region of interest" description="Disordered" evidence="1">
    <location>
        <begin position="71"/>
        <end position="127"/>
    </location>
</feature>
<evidence type="ECO:0000313" key="3">
    <source>
        <dbReference type="Proteomes" id="UP001374579"/>
    </source>
</evidence>
<feature type="compositionally biased region" description="Polar residues" evidence="1">
    <location>
        <begin position="104"/>
        <end position="127"/>
    </location>
</feature>
<keyword evidence="3" id="KW-1185">Reference proteome</keyword>
<accession>A0AAN9GKS5</accession>
<evidence type="ECO:0000256" key="1">
    <source>
        <dbReference type="SAM" id="MobiDB-lite"/>
    </source>
</evidence>
<dbReference type="Proteomes" id="UP001374579">
    <property type="component" value="Unassembled WGS sequence"/>
</dbReference>
<organism evidence="2 3">
    <name type="scientific">Littorina saxatilis</name>
    <dbReference type="NCBI Taxonomy" id="31220"/>
    <lineage>
        <taxon>Eukaryota</taxon>
        <taxon>Metazoa</taxon>
        <taxon>Spiralia</taxon>
        <taxon>Lophotrochozoa</taxon>
        <taxon>Mollusca</taxon>
        <taxon>Gastropoda</taxon>
        <taxon>Caenogastropoda</taxon>
        <taxon>Littorinimorpha</taxon>
        <taxon>Littorinoidea</taxon>
        <taxon>Littorinidae</taxon>
        <taxon>Littorina</taxon>
    </lineage>
</organism>
<dbReference type="AlphaFoldDB" id="A0AAN9GKS5"/>
<name>A0AAN9GKS5_9CAEN</name>
<evidence type="ECO:0000313" key="2">
    <source>
        <dbReference type="EMBL" id="KAK7112428.1"/>
    </source>
</evidence>
<sequence>MNTAQDDTAVCSDEHCRRSGRAKKRCAMQHSVGQSTHGEQETLCRQRCFHDHPSLHGIPIALITSRKISSGCARTYPSPDRQEPKAERAGKRARERRSRGHGIQTFSCLSSISMTRGGSSPGNSSRK</sequence>
<proteinExistence type="predicted"/>
<comment type="caution">
    <text evidence="2">The sequence shown here is derived from an EMBL/GenBank/DDBJ whole genome shotgun (WGS) entry which is preliminary data.</text>
</comment>
<feature type="compositionally biased region" description="Basic and acidic residues" evidence="1">
    <location>
        <begin position="80"/>
        <end position="92"/>
    </location>
</feature>
<feature type="region of interest" description="Disordered" evidence="1">
    <location>
        <begin position="22"/>
        <end position="41"/>
    </location>
</feature>
<dbReference type="EMBL" id="JBAMIC010000002">
    <property type="protein sequence ID" value="KAK7112428.1"/>
    <property type="molecule type" value="Genomic_DNA"/>
</dbReference>
<gene>
    <name evidence="2" type="ORF">V1264_011887</name>
</gene>
<protein>
    <submittedName>
        <fullName evidence="2">Uncharacterized protein</fullName>
    </submittedName>
</protein>